<dbReference type="InterPro" id="IPR017870">
    <property type="entry name" value="FeS_cluster_insertion_CS"/>
</dbReference>
<evidence type="ECO:0000256" key="1">
    <source>
        <dbReference type="ARBA" id="ARBA00006718"/>
    </source>
</evidence>
<evidence type="ECO:0000259" key="2">
    <source>
        <dbReference type="Pfam" id="PF01521"/>
    </source>
</evidence>
<dbReference type="SUPFAM" id="SSF89360">
    <property type="entry name" value="HesB-like domain"/>
    <property type="match status" value="1"/>
</dbReference>
<dbReference type="GO" id="GO:0051537">
    <property type="term" value="F:2 iron, 2 sulfur cluster binding"/>
    <property type="evidence" value="ECO:0007669"/>
    <property type="project" value="TreeGrafter"/>
</dbReference>
<dbReference type="Pfam" id="PF01521">
    <property type="entry name" value="Fe-S_biosyn"/>
    <property type="match status" value="1"/>
</dbReference>
<dbReference type="GO" id="GO:0016226">
    <property type="term" value="P:iron-sulfur cluster assembly"/>
    <property type="evidence" value="ECO:0007669"/>
    <property type="project" value="InterPro"/>
</dbReference>
<dbReference type="PROSITE" id="PS01152">
    <property type="entry name" value="HESB"/>
    <property type="match status" value="1"/>
</dbReference>
<sequence length="155" mass="17182">MSKYIKNSCVNYSIYFQKSLAYQCISSTATKPKTRRPLKPILQVSLGATSRIISMFSLLDKPHPLGIRIGINKKGCNGLNYTMKYITDNDEGRKIVSKDEVIDIAEGITIFIDPLAVFAIVGAVIDWKENDLTSEFTFINPNAKGFCGCGDSFNV</sequence>
<dbReference type="PANTHER" id="PTHR10072:SF41">
    <property type="entry name" value="IRON-SULFUR CLUSTER ASSEMBLY 1 HOMOLOG, MITOCHONDRIAL"/>
    <property type="match status" value="1"/>
</dbReference>
<proteinExistence type="inferred from homology"/>
<accession>A0A6C0I9K5</accession>
<feature type="domain" description="Core" evidence="2">
    <location>
        <begin position="61"/>
        <end position="151"/>
    </location>
</feature>
<evidence type="ECO:0000313" key="3">
    <source>
        <dbReference type="EMBL" id="QHT89634.1"/>
    </source>
</evidence>
<organism evidence="3">
    <name type="scientific">viral metagenome</name>
    <dbReference type="NCBI Taxonomy" id="1070528"/>
    <lineage>
        <taxon>unclassified sequences</taxon>
        <taxon>metagenomes</taxon>
        <taxon>organismal metagenomes</taxon>
    </lineage>
</organism>
<dbReference type="InterPro" id="IPR035903">
    <property type="entry name" value="HesB-like_dom_sf"/>
</dbReference>
<dbReference type="PANTHER" id="PTHR10072">
    <property type="entry name" value="IRON-SULFUR CLUSTER ASSEMBLY PROTEIN"/>
    <property type="match status" value="1"/>
</dbReference>
<dbReference type="InterPro" id="IPR050322">
    <property type="entry name" value="Fe-S_cluster_asmbl/transfer"/>
</dbReference>
<dbReference type="InterPro" id="IPR000361">
    <property type="entry name" value="ATAP_core_dom"/>
</dbReference>
<dbReference type="EMBL" id="MN740144">
    <property type="protein sequence ID" value="QHT89634.1"/>
    <property type="molecule type" value="Genomic_DNA"/>
</dbReference>
<comment type="similarity">
    <text evidence="1">Belongs to the HesB/IscA family.</text>
</comment>
<dbReference type="GO" id="GO:0005739">
    <property type="term" value="C:mitochondrion"/>
    <property type="evidence" value="ECO:0007669"/>
    <property type="project" value="TreeGrafter"/>
</dbReference>
<reference evidence="3" key="1">
    <citation type="journal article" date="2020" name="Nature">
        <title>Giant virus diversity and host interactions through global metagenomics.</title>
        <authorList>
            <person name="Schulz F."/>
            <person name="Roux S."/>
            <person name="Paez-Espino D."/>
            <person name="Jungbluth S."/>
            <person name="Walsh D.A."/>
            <person name="Denef V.J."/>
            <person name="McMahon K.D."/>
            <person name="Konstantinidis K.T."/>
            <person name="Eloe-Fadrosh E.A."/>
            <person name="Kyrpides N.C."/>
            <person name="Woyke T."/>
        </authorList>
    </citation>
    <scope>NUCLEOTIDE SEQUENCE</scope>
    <source>
        <strain evidence="3">GVMAG-M-3300023184-60</strain>
    </source>
</reference>
<dbReference type="AlphaFoldDB" id="A0A6C0I9K5"/>
<dbReference type="NCBIfam" id="TIGR00049">
    <property type="entry name" value="iron-sulfur cluster assembly accessory protein"/>
    <property type="match status" value="1"/>
</dbReference>
<dbReference type="Gene3D" id="2.60.300.12">
    <property type="entry name" value="HesB-like domain"/>
    <property type="match status" value="1"/>
</dbReference>
<name>A0A6C0I9K5_9ZZZZ</name>
<protein>
    <recommendedName>
        <fullName evidence="2">Core domain-containing protein</fullName>
    </recommendedName>
</protein>
<dbReference type="InterPro" id="IPR016092">
    <property type="entry name" value="ATAP"/>
</dbReference>